<keyword evidence="2" id="KW-1185">Reference proteome</keyword>
<dbReference type="EMBL" id="JACIEQ010000002">
    <property type="protein sequence ID" value="MBB4022350.1"/>
    <property type="molecule type" value="Genomic_DNA"/>
</dbReference>
<evidence type="ECO:0000313" key="2">
    <source>
        <dbReference type="Proteomes" id="UP000585681"/>
    </source>
</evidence>
<dbReference type="PIRSF" id="PIRSF015736">
    <property type="entry name" value="MI"/>
    <property type="match status" value="1"/>
</dbReference>
<dbReference type="Gene3D" id="3.40.50.12500">
    <property type="match status" value="1"/>
</dbReference>
<dbReference type="Pfam" id="PF17645">
    <property type="entry name" value="Amdase"/>
    <property type="match status" value="1"/>
</dbReference>
<dbReference type="PANTHER" id="PTHR40267:SF1">
    <property type="entry name" value="BLR3294 PROTEIN"/>
    <property type="match status" value="1"/>
</dbReference>
<dbReference type="RefSeq" id="WP_054538975.1">
    <property type="nucleotide sequence ID" value="NZ_JACIEQ010000002.1"/>
</dbReference>
<dbReference type="EC" id="5.2.1.1" evidence="1"/>
<dbReference type="InterPro" id="IPR053714">
    <property type="entry name" value="Iso_Racemase_Enz_sf"/>
</dbReference>
<protein>
    <submittedName>
        <fullName evidence="1">Maleate isomerase</fullName>
        <ecNumber evidence="1">5.2.1.1</ecNumber>
    </submittedName>
</protein>
<dbReference type="Proteomes" id="UP000585681">
    <property type="component" value="Unassembled WGS sequence"/>
</dbReference>
<gene>
    <name evidence="1" type="ORF">GGR17_002159</name>
</gene>
<accession>A0A840CB96</accession>
<dbReference type="GO" id="GO:0050076">
    <property type="term" value="F:maleate isomerase activity"/>
    <property type="evidence" value="ECO:0007669"/>
    <property type="project" value="UniProtKB-EC"/>
</dbReference>
<name>A0A840CB96_9RHOB</name>
<keyword evidence="1" id="KW-0413">Isomerase</keyword>
<dbReference type="AlphaFoldDB" id="A0A840CB96"/>
<proteinExistence type="predicted"/>
<organism evidence="1 2">
    <name type="scientific">Actibacterium naphthalenivorans</name>
    <dbReference type="NCBI Taxonomy" id="1614693"/>
    <lineage>
        <taxon>Bacteria</taxon>
        <taxon>Pseudomonadati</taxon>
        <taxon>Pseudomonadota</taxon>
        <taxon>Alphaproteobacteria</taxon>
        <taxon>Rhodobacterales</taxon>
        <taxon>Roseobacteraceae</taxon>
        <taxon>Actibacterium</taxon>
    </lineage>
</organism>
<reference evidence="1" key="1">
    <citation type="submission" date="2020-08" db="EMBL/GenBank/DDBJ databases">
        <title>Genomic Encyclopedia of Type Strains, Phase IV (KMG-IV): sequencing the most valuable type-strain genomes for metagenomic binning, comparative biology and taxonomic classification.</title>
        <authorList>
            <person name="Goeker M."/>
        </authorList>
    </citation>
    <scope>NUCLEOTIDE SEQUENCE [LARGE SCALE GENOMIC DNA]</scope>
    <source>
        <strain evidence="1">DSM 105040</strain>
    </source>
</reference>
<evidence type="ECO:0000313" key="1">
    <source>
        <dbReference type="EMBL" id="MBB4022350.1"/>
    </source>
</evidence>
<dbReference type="InterPro" id="IPR026286">
    <property type="entry name" value="MaiA/AMDase"/>
</dbReference>
<sequence>MTRPAPQAPRIVSEFAGDLEFDAPGRPVRLGLIALATDLTIERDARRLLPQDDVALHVTRVPFANPTTPENLRAMAPKLADAAALLLPDIPLAAICYGCTSASVAIGDAEVARHIGQARPGVPVVTPILAAAQAFRALGASRISVLTPYLPETTAPMLDYFDAAGIAVARCTCLGLPDDRDMARLSARTILAAARDADTPEAEALFLSCTALPAVPLIAALEAELGKPVITSNQASFWAMLCLAGLPIPAGFGRIHAFGEKVRHA</sequence>
<dbReference type="PANTHER" id="PTHR40267">
    <property type="entry name" value="BLR3294 PROTEIN"/>
    <property type="match status" value="1"/>
</dbReference>
<comment type="caution">
    <text evidence="1">The sequence shown here is derived from an EMBL/GenBank/DDBJ whole genome shotgun (WGS) entry which is preliminary data.</text>
</comment>